<evidence type="ECO:0000313" key="2">
    <source>
        <dbReference type="EMBL" id="KAK3888623.1"/>
    </source>
</evidence>
<name>A0AAE1KY96_PETCI</name>
<dbReference type="AlphaFoldDB" id="A0AAE1KY96"/>
<gene>
    <name evidence="2" type="ORF">Pcinc_007348</name>
</gene>
<evidence type="ECO:0000256" key="1">
    <source>
        <dbReference type="SAM" id="MobiDB-lite"/>
    </source>
</evidence>
<protein>
    <submittedName>
        <fullName evidence="2">Uncharacterized protein</fullName>
    </submittedName>
</protein>
<dbReference type="EMBL" id="JAWQEG010000542">
    <property type="protein sequence ID" value="KAK3888623.1"/>
    <property type="molecule type" value="Genomic_DNA"/>
</dbReference>
<feature type="compositionally biased region" description="Polar residues" evidence="1">
    <location>
        <begin position="33"/>
        <end position="50"/>
    </location>
</feature>
<feature type="compositionally biased region" description="Polar residues" evidence="1">
    <location>
        <begin position="74"/>
        <end position="89"/>
    </location>
</feature>
<keyword evidence="3" id="KW-1185">Reference proteome</keyword>
<organism evidence="2 3">
    <name type="scientific">Petrolisthes cinctipes</name>
    <name type="common">Flat porcelain crab</name>
    <dbReference type="NCBI Taxonomy" id="88211"/>
    <lineage>
        <taxon>Eukaryota</taxon>
        <taxon>Metazoa</taxon>
        <taxon>Ecdysozoa</taxon>
        <taxon>Arthropoda</taxon>
        <taxon>Crustacea</taxon>
        <taxon>Multicrustacea</taxon>
        <taxon>Malacostraca</taxon>
        <taxon>Eumalacostraca</taxon>
        <taxon>Eucarida</taxon>
        <taxon>Decapoda</taxon>
        <taxon>Pleocyemata</taxon>
        <taxon>Anomura</taxon>
        <taxon>Galatheoidea</taxon>
        <taxon>Porcellanidae</taxon>
        <taxon>Petrolisthes</taxon>
    </lineage>
</organism>
<reference evidence="2" key="1">
    <citation type="submission" date="2023-10" db="EMBL/GenBank/DDBJ databases">
        <title>Genome assemblies of two species of porcelain crab, Petrolisthes cinctipes and Petrolisthes manimaculis (Anomura: Porcellanidae).</title>
        <authorList>
            <person name="Angst P."/>
        </authorList>
    </citation>
    <scope>NUCLEOTIDE SEQUENCE</scope>
    <source>
        <strain evidence="2">PB745_01</strain>
        <tissue evidence="2">Gill</tissue>
    </source>
</reference>
<feature type="region of interest" description="Disordered" evidence="1">
    <location>
        <begin position="15"/>
        <end position="89"/>
    </location>
</feature>
<evidence type="ECO:0000313" key="3">
    <source>
        <dbReference type="Proteomes" id="UP001286313"/>
    </source>
</evidence>
<comment type="caution">
    <text evidence="2">The sequence shown here is derived from an EMBL/GenBank/DDBJ whole genome shotgun (WGS) entry which is preliminary data.</text>
</comment>
<dbReference type="Proteomes" id="UP001286313">
    <property type="component" value="Unassembled WGS sequence"/>
</dbReference>
<proteinExistence type="predicted"/>
<accession>A0AAE1KY96</accession>
<sequence length="89" mass="9960">MKYELLAETVIEVHPEPLPPQEELPQEHHMQEALTSHTAGPSNQLMTSETVIEVHPEPLPPQEELPQEHHMQEALTSPTAGPSNQLMSK</sequence>